<keyword evidence="1" id="KW-0812">Transmembrane</keyword>
<keyword evidence="3" id="KW-1185">Reference proteome</keyword>
<feature type="transmembrane region" description="Helical" evidence="1">
    <location>
        <begin position="23"/>
        <end position="42"/>
    </location>
</feature>
<name>A0ABD3MN54_9STRA</name>
<dbReference type="AlphaFoldDB" id="A0ABD3MN54"/>
<protein>
    <recommendedName>
        <fullName evidence="4">O-fucosyltransferase family protein</fullName>
    </recommendedName>
</protein>
<sequence>MAKIAAPAGSNRIYDQQAMAHKLFRVAFGFALVVYAVVLVILQNQHLNTQTTTIVDFPVIVEKVTALGQSVPVSNDVHNDNATASETIAGYTALFYRPASIILQNPKLPEWVKNYVAWHREQRARFLDAKRNNSSSADDVKFLIYRCLQFDVCGGASDRLQDLPYKMMIANQTNRVLLVVWEKPVPLETFLVPPEDGIDWSMQGEMHDMLKDLEWHNKGDEYKSTLQIVSAVRMTDAAPLFRKYEADVVGHKIYHEIFRLLFTPSKALAERVEATMKSLELIPSQYSSVHLRVKYPQHGIVEESFSFHDHKAKVVEWARNAVNCAVELHPNSTIYVSSDNNDTIGYLLEDSPFAQHYIDATTHNKPPIVKLAARDYSKENAHIAFSLNAGIDGYMSAFEDLIIMGMGKCVAHGPGGYGRLGAALCGGECVVAHQGRHSKVCSDALTKTIDS</sequence>
<proteinExistence type="predicted"/>
<keyword evidence="1" id="KW-1133">Transmembrane helix</keyword>
<comment type="caution">
    <text evidence="2">The sequence shown here is derived from an EMBL/GenBank/DDBJ whole genome shotgun (WGS) entry which is preliminary data.</text>
</comment>
<keyword evidence="1" id="KW-0472">Membrane</keyword>
<evidence type="ECO:0000313" key="3">
    <source>
        <dbReference type="Proteomes" id="UP001530293"/>
    </source>
</evidence>
<evidence type="ECO:0000256" key="1">
    <source>
        <dbReference type="SAM" id="Phobius"/>
    </source>
</evidence>
<dbReference type="Proteomes" id="UP001530293">
    <property type="component" value="Unassembled WGS sequence"/>
</dbReference>
<reference evidence="2 3" key="1">
    <citation type="submission" date="2024-10" db="EMBL/GenBank/DDBJ databases">
        <title>Updated reference genomes for cyclostephanoid diatoms.</title>
        <authorList>
            <person name="Roberts W.R."/>
            <person name="Alverson A.J."/>
        </authorList>
    </citation>
    <scope>NUCLEOTIDE SEQUENCE [LARGE SCALE GENOMIC DNA]</scope>
    <source>
        <strain evidence="2 3">AJA232-27</strain>
    </source>
</reference>
<organism evidence="2 3">
    <name type="scientific">Discostella pseudostelligera</name>
    <dbReference type="NCBI Taxonomy" id="259834"/>
    <lineage>
        <taxon>Eukaryota</taxon>
        <taxon>Sar</taxon>
        <taxon>Stramenopiles</taxon>
        <taxon>Ochrophyta</taxon>
        <taxon>Bacillariophyta</taxon>
        <taxon>Coscinodiscophyceae</taxon>
        <taxon>Thalassiosirophycidae</taxon>
        <taxon>Stephanodiscales</taxon>
        <taxon>Stephanodiscaceae</taxon>
        <taxon>Discostella</taxon>
    </lineage>
</organism>
<accession>A0ABD3MN54</accession>
<gene>
    <name evidence="2" type="ORF">ACHAWU_005992</name>
</gene>
<evidence type="ECO:0000313" key="2">
    <source>
        <dbReference type="EMBL" id="KAL3764354.1"/>
    </source>
</evidence>
<dbReference type="EMBL" id="JALLBG020000107">
    <property type="protein sequence ID" value="KAL3764354.1"/>
    <property type="molecule type" value="Genomic_DNA"/>
</dbReference>
<evidence type="ECO:0008006" key="4">
    <source>
        <dbReference type="Google" id="ProtNLM"/>
    </source>
</evidence>